<feature type="domain" description="EF-hand" evidence="3">
    <location>
        <begin position="19"/>
        <end position="54"/>
    </location>
</feature>
<dbReference type="Pfam" id="PF13499">
    <property type="entry name" value="EF-hand_7"/>
    <property type="match status" value="2"/>
</dbReference>
<evidence type="ECO:0000256" key="2">
    <source>
        <dbReference type="ARBA" id="ARBA00022837"/>
    </source>
</evidence>
<proteinExistence type="predicted"/>
<dbReference type="GO" id="GO:0005509">
    <property type="term" value="F:calcium ion binding"/>
    <property type="evidence" value="ECO:0007669"/>
    <property type="project" value="InterPro"/>
</dbReference>
<dbReference type="PANTHER" id="PTHR23048">
    <property type="entry name" value="MYOSIN LIGHT CHAIN 1, 3"/>
    <property type="match status" value="1"/>
</dbReference>
<evidence type="ECO:0000313" key="5">
    <source>
        <dbReference type="Proteomes" id="UP000612055"/>
    </source>
</evidence>
<dbReference type="Proteomes" id="UP000612055">
    <property type="component" value="Unassembled WGS sequence"/>
</dbReference>
<sequence length="163" mass="18355">MAEGTTAGINLAEYGFSDEQIANFREAFAMFDKDGDGTVSTKELHDVFDQLGIQISDDQVCELVNNYDIDNDGTMTLPEFCVLMAKANLVPDDPVAELRVVFNEFDRNGDNRISADELRALMLRLKEKLTREDVDQIFEAAGCKQKGYMSFRNFQALMRSSMV</sequence>
<feature type="domain" description="EF-hand" evidence="3">
    <location>
        <begin position="93"/>
        <end position="128"/>
    </location>
</feature>
<feature type="domain" description="EF-hand" evidence="3">
    <location>
        <begin position="55"/>
        <end position="90"/>
    </location>
</feature>
<dbReference type="Gene3D" id="1.10.238.10">
    <property type="entry name" value="EF-hand"/>
    <property type="match status" value="2"/>
</dbReference>
<dbReference type="PANTHER" id="PTHR23048:SF0">
    <property type="entry name" value="CALMODULIN LIKE 3"/>
    <property type="match status" value="1"/>
</dbReference>
<keyword evidence="5" id="KW-1185">Reference proteome</keyword>
<accession>A0A836C3A0</accession>
<dbReference type="OrthoDB" id="26525at2759"/>
<dbReference type="AlphaFoldDB" id="A0A836C3A0"/>
<dbReference type="GO" id="GO:0016460">
    <property type="term" value="C:myosin II complex"/>
    <property type="evidence" value="ECO:0007669"/>
    <property type="project" value="TreeGrafter"/>
</dbReference>
<dbReference type="PROSITE" id="PS50222">
    <property type="entry name" value="EF_HAND_2"/>
    <property type="match status" value="3"/>
</dbReference>
<dbReference type="CDD" id="cd15898">
    <property type="entry name" value="EFh_PI-PLC"/>
    <property type="match status" value="1"/>
</dbReference>
<dbReference type="InterPro" id="IPR050230">
    <property type="entry name" value="CALM/Myosin/TropC-like"/>
</dbReference>
<keyword evidence="1" id="KW-0677">Repeat</keyword>
<evidence type="ECO:0000256" key="1">
    <source>
        <dbReference type="ARBA" id="ARBA00022737"/>
    </source>
</evidence>
<name>A0A836C3A0_9CHLO</name>
<organism evidence="4 5">
    <name type="scientific">Edaphochlamys debaryana</name>
    <dbReference type="NCBI Taxonomy" id="47281"/>
    <lineage>
        <taxon>Eukaryota</taxon>
        <taxon>Viridiplantae</taxon>
        <taxon>Chlorophyta</taxon>
        <taxon>core chlorophytes</taxon>
        <taxon>Chlorophyceae</taxon>
        <taxon>CS clade</taxon>
        <taxon>Chlamydomonadales</taxon>
        <taxon>Chlamydomonadales incertae sedis</taxon>
        <taxon>Edaphochlamys</taxon>
    </lineage>
</organism>
<evidence type="ECO:0000259" key="3">
    <source>
        <dbReference type="PROSITE" id="PS50222"/>
    </source>
</evidence>
<evidence type="ECO:0000313" key="4">
    <source>
        <dbReference type="EMBL" id="KAG2497593.1"/>
    </source>
</evidence>
<dbReference type="InterPro" id="IPR011992">
    <property type="entry name" value="EF-hand-dom_pair"/>
</dbReference>
<gene>
    <name evidence="4" type="ORF">HYH03_004339</name>
</gene>
<keyword evidence="2" id="KW-0106">Calcium</keyword>
<dbReference type="InterPro" id="IPR018247">
    <property type="entry name" value="EF_Hand_1_Ca_BS"/>
</dbReference>
<dbReference type="SUPFAM" id="SSF47473">
    <property type="entry name" value="EF-hand"/>
    <property type="match status" value="1"/>
</dbReference>
<reference evidence="4" key="1">
    <citation type="journal article" date="2020" name="bioRxiv">
        <title>Comparative genomics of Chlamydomonas.</title>
        <authorList>
            <person name="Craig R.J."/>
            <person name="Hasan A.R."/>
            <person name="Ness R.W."/>
            <person name="Keightley P.D."/>
        </authorList>
    </citation>
    <scope>NUCLEOTIDE SEQUENCE</scope>
    <source>
        <strain evidence="4">CCAP 11/70</strain>
    </source>
</reference>
<dbReference type="EMBL" id="JAEHOE010000013">
    <property type="protein sequence ID" value="KAG2497593.1"/>
    <property type="molecule type" value="Genomic_DNA"/>
</dbReference>
<dbReference type="InterPro" id="IPR002048">
    <property type="entry name" value="EF_hand_dom"/>
</dbReference>
<protein>
    <recommendedName>
        <fullName evidence="3">EF-hand domain-containing protein</fullName>
    </recommendedName>
</protein>
<dbReference type="SMART" id="SM00054">
    <property type="entry name" value="EFh"/>
    <property type="match status" value="4"/>
</dbReference>
<comment type="caution">
    <text evidence="4">The sequence shown here is derived from an EMBL/GenBank/DDBJ whole genome shotgun (WGS) entry which is preliminary data.</text>
</comment>
<dbReference type="FunFam" id="1.10.238.10:FF:000527">
    <property type="entry name" value="Calmodulin-3"/>
    <property type="match status" value="1"/>
</dbReference>
<dbReference type="PROSITE" id="PS00018">
    <property type="entry name" value="EF_HAND_1"/>
    <property type="match status" value="3"/>
</dbReference>